<dbReference type="PANTHER" id="PTHR22916">
    <property type="entry name" value="GLYCOSYLTRANSFERASE"/>
    <property type="match status" value="1"/>
</dbReference>
<dbReference type="EMBL" id="SLYB01000008">
    <property type="protein sequence ID" value="TCP95597.1"/>
    <property type="molecule type" value="Genomic_DNA"/>
</dbReference>
<dbReference type="InterPro" id="IPR001173">
    <property type="entry name" value="Glyco_trans_2-like"/>
</dbReference>
<dbReference type="PANTHER" id="PTHR22916:SF3">
    <property type="entry name" value="UDP-GLCNAC:BETAGAL BETA-1,3-N-ACETYLGLUCOSAMINYLTRANSFERASE-LIKE PROTEIN 1"/>
    <property type="match status" value="1"/>
</dbReference>
<evidence type="ECO:0000259" key="1">
    <source>
        <dbReference type="Pfam" id="PF00535"/>
    </source>
</evidence>
<dbReference type="SUPFAM" id="SSF53448">
    <property type="entry name" value="Nucleotide-diphospho-sugar transferases"/>
    <property type="match status" value="1"/>
</dbReference>
<dbReference type="Gene3D" id="3.90.550.10">
    <property type="entry name" value="Spore Coat Polysaccharide Biosynthesis Protein SpsA, Chain A"/>
    <property type="match status" value="1"/>
</dbReference>
<dbReference type="OrthoDB" id="9802649at2"/>
<gene>
    <name evidence="2" type="ORF">EDC44_10899</name>
</gene>
<sequence length="321" mass="37277">MKLCVIMPVYNGEKYLSQALQSLSEQTFQDFRILAVNDCSTDHSGEILEQYAQSHLNMEVVHFEKNHREDGTMNYLLERLEKMPDVEYAALMHCDDISLPERFAKQIAFLDQHPQIHVLGTFATCINAEGDEIRTIKIPEKDDFIKAHMAIARNNLCHPTIMWRNHWFCENHIRFGNAVVAGDFEMWIDCALRGATFANLAEPLFKYRLHKAQQSNKINEINDVVQPVLEKYYARLFPILSDEERANLAFICYRYIYDEKRIQLAEQTLDKIRPFTESVLGENRRQTFNVLRNSVALVKSKAPKIKKLVSTFTISRGTRQG</sequence>
<dbReference type="Proteomes" id="UP000295763">
    <property type="component" value="Unassembled WGS sequence"/>
</dbReference>
<protein>
    <submittedName>
        <fullName evidence="2">Glycosyltransferase involved in cell wall biosynthesis</fullName>
    </submittedName>
</protein>
<organism evidence="2 3">
    <name type="scientific">Cricetibacter osteomyelitidis</name>
    <dbReference type="NCBI Taxonomy" id="1521931"/>
    <lineage>
        <taxon>Bacteria</taxon>
        <taxon>Pseudomonadati</taxon>
        <taxon>Pseudomonadota</taxon>
        <taxon>Gammaproteobacteria</taxon>
        <taxon>Pasteurellales</taxon>
        <taxon>Pasteurellaceae</taxon>
        <taxon>Cricetibacter</taxon>
    </lineage>
</organism>
<comment type="caution">
    <text evidence="2">The sequence shown here is derived from an EMBL/GenBank/DDBJ whole genome shotgun (WGS) entry which is preliminary data.</text>
</comment>
<feature type="domain" description="Glycosyltransferase 2-like" evidence="1">
    <location>
        <begin position="4"/>
        <end position="138"/>
    </location>
</feature>
<dbReference type="AlphaFoldDB" id="A0A4R2SYK2"/>
<keyword evidence="3" id="KW-1185">Reference proteome</keyword>
<dbReference type="Pfam" id="PF00535">
    <property type="entry name" value="Glycos_transf_2"/>
    <property type="match status" value="1"/>
</dbReference>
<accession>A0A4R2SYK2</accession>
<proteinExistence type="predicted"/>
<reference evidence="2 3" key="1">
    <citation type="submission" date="2019-03" db="EMBL/GenBank/DDBJ databases">
        <title>Genomic Encyclopedia of Type Strains, Phase IV (KMG-IV): sequencing the most valuable type-strain genomes for metagenomic binning, comparative biology and taxonomic classification.</title>
        <authorList>
            <person name="Goeker M."/>
        </authorList>
    </citation>
    <scope>NUCLEOTIDE SEQUENCE [LARGE SCALE GENOMIC DNA]</scope>
    <source>
        <strain evidence="2 3">DSM 28404</strain>
    </source>
</reference>
<name>A0A4R2SYK2_9PAST</name>
<dbReference type="InterPro" id="IPR029044">
    <property type="entry name" value="Nucleotide-diphossugar_trans"/>
</dbReference>
<evidence type="ECO:0000313" key="3">
    <source>
        <dbReference type="Proteomes" id="UP000295763"/>
    </source>
</evidence>
<evidence type="ECO:0000313" key="2">
    <source>
        <dbReference type="EMBL" id="TCP95597.1"/>
    </source>
</evidence>
<dbReference type="GO" id="GO:0016758">
    <property type="term" value="F:hexosyltransferase activity"/>
    <property type="evidence" value="ECO:0007669"/>
    <property type="project" value="UniProtKB-ARBA"/>
</dbReference>
<keyword evidence="2" id="KW-0808">Transferase</keyword>